<keyword evidence="18" id="KW-1185">Reference proteome</keyword>
<accession>A0A7M3MJ97</accession>
<evidence type="ECO:0000256" key="1">
    <source>
        <dbReference type="ARBA" id="ARBA00004162"/>
    </source>
</evidence>
<feature type="binding site" description="covalent" evidence="13">
    <location>
        <position position="122"/>
    </location>
    <ligand>
        <name>heme</name>
        <dbReference type="ChEBI" id="CHEBI:30413"/>
        <label>3</label>
    </ligand>
</feature>
<dbReference type="GO" id="GO:0009061">
    <property type="term" value="P:anaerobic respiration"/>
    <property type="evidence" value="ECO:0007669"/>
    <property type="project" value="TreeGrafter"/>
</dbReference>
<keyword evidence="6" id="KW-0812">Transmembrane</keyword>
<dbReference type="AlphaFoldDB" id="A0A7M3MJ97"/>
<dbReference type="SUPFAM" id="SSF48695">
    <property type="entry name" value="Multiheme cytochromes"/>
    <property type="match status" value="1"/>
</dbReference>
<keyword evidence="7 12" id="KW-0479">Metal-binding</keyword>
<evidence type="ECO:0000256" key="12">
    <source>
        <dbReference type="PIRNR" id="PIRNR000013"/>
    </source>
</evidence>
<dbReference type="RefSeq" id="WP_144301766.1">
    <property type="nucleotide sequence ID" value="NZ_QMIE01000002.1"/>
</dbReference>
<evidence type="ECO:0000256" key="9">
    <source>
        <dbReference type="ARBA" id="ARBA00022989"/>
    </source>
</evidence>
<evidence type="ECO:0000256" key="7">
    <source>
        <dbReference type="ARBA" id="ARBA00022723"/>
    </source>
</evidence>
<feature type="binding site" evidence="13">
    <location>
        <position position="85"/>
    </location>
    <ligand>
        <name>a menaquinol</name>
        <dbReference type="ChEBI" id="CHEBI:18151"/>
    </ligand>
</feature>
<evidence type="ECO:0000256" key="11">
    <source>
        <dbReference type="ARBA" id="ARBA00023136"/>
    </source>
</evidence>
<feature type="binding site" description="covalent" evidence="13">
    <location>
        <position position="70"/>
    </location>
    <ligand>
        <name>heme</name>
        <dbReference type="ChEBI" id="CHEBI:30413"/>
        <label>2</label>
    </ligand>
</feature>
<evidence type="ECO:0000256" key="5">
    <source>
        <dbReference type="ARBA" id="ARBA00022617"/>
    </source>
</evidence>
<comment type="caution">
    <text evidence="17">The sequence shown here is derived from an EMBL/GenBank/DDBJ whole genome shotgun (WGS) entry which is preliminary data.</text>
</comment>
<evidence type="ECO:0000256" key="3">
    <source>
        <dbReference type="ARBA" id="ARBA00022448"/>
    </source>
</evidence>
<dbReference type="Pfam" id="PF03264">
    <property type="entry name" value="Cytochrom_NNT"/>
    <property type="match status" value="1"/>
</dbReference>
<dbReference type="PANTHER" id="PTHR30333">
    <property type="entry name" value="CYTOCHROME C-TYPE PROTEIN"/>
    <property type="match status" value="1"/>
</dbReference>
<dbReference type="GO" id="GO:0009055">
    <property type="term" value="F:electron transfer activity"/>
    <property type="evidence" value="ECO:0007669"/>
    <property type="project" value="TreeGrafter"/>
</dbReference>
<feature type="binding site" description="covalent" evidence="13">
    <location>
        <position position="160"/>
    </location>
    <ligand>
        <name>heme</name>
        <dbReference type="ChEBI" id="CHEBI:30413"/>
        <label>4</label>
    </ligand>
</feature>
<evidence type="ECO:0000256" key="8">
    <source>
        <dbReference type="ARBA" id="ARBA00022982"/>
    </source>
</evidence>
<dbReference type="InterPro" id="IPR005126">
    <property type="entry name" value="NapC/NirT_cyt_c_N"/>
</dbReference>
<evidence type="ECO:0000256" key="15">
    <source>
        <dbReference type="SAM" id="SignalP"/>
    </source>
</evidence>
<evidence type="ECO:0000259" key="16">
    <source>
        <dbReference type="Pfam" id="PF03264"/>
    </source>
</evidence>
<keyword evidence="15" id="KW-0732">Signal</keyword>
<dbReference type="InterPro" id="IPR024717">
    <property type="entry name" value="NapC/NirT/NrfH"/>
</dbReference>
<evidence type="ECO:0000256" key="10">
    <source>
        <dbReference type="ARBA" id="ARBA00023004"/>
    </source>
</evidence>
<evidence type="ECO:0000256" key="13">
    <source>
        <dbReference type="PIRSR" id="PIRSR000013-1"/>
    </source>
</evidence>
<proteinExistence type="inferred from homology"/>
<reference evidence="17 18" key="1">
    <citation type="submission" date="2018-06" db="EMBL/GenBank/DDBJ databases">
        <title>Complete genome of Desulfovibrio indonesiensis P37SLT.</title>
        <authorList>
            <person name="Crispim J.S."/>
            <person name="Vidigal P.M.P."/>
            <person name="Silva L.C.F."/>
            <person name="Laguardia C.N."/>
            <person name="Araujo L.C."/>
            <person name="Dias R.S."/>
            <person name="Sousa M.P."/>
            <person name="Paula S.O."/>
            <person name="Silva C."/>
        </authorList>
    </citation>
    <scope>NUCLEOTIDE SEQUENCE [LARGE SCALE GENOMIC DNA]</scope>
    <source>
        <strain evidence="17 18">P37SLT</strain>
    </source>
</reference>
<keyword evidence="10 12" id="KW-0408">Iron</keyword>
<feature type="binding site" evidence="13">
    <location>
        <position position="92"/>
    </location>
    <ligand>
        <name>a menaquinol</name>
        <dbReference type="ChEBI" id="CHEBI:18151"/>
    </ligand>
</feature>
<dbReference type="PANTHER" id="PTHR30333:SF1">
    <property type="entry name" value="CYTOCHROME C-TYPE PROTEIN NAPC"/>
    <property type="match status" value="1"/>
</dbReference>
<evidence type="ECO:0000313" key="17">
    <source>
        <dbReference type="EMBL" id="TVM19410.1"/>
    </source>
</evidence>
<evidence type="ECO:0000313" key="18">
    <source>
        <dbReference type="Proteomes" id="UP000448292"/>
    </source>
</evidence>
<comment type="cofactor">
    <cofactor evidence="13">
        <name>heme</name>
        <dbReference type="ChEBI" id="CHEBI:30413"/>
    </cofactor>
    <text evidence="13">Binds 4 heme groups per subunit.</text>
</comment>
<feature type="binding site" description="covalent" evidence="13">
    <location>
        <position position="38"/>
    </location>
    <ligand>
        <name>heme</name>
        <dbReference type="ChEBI" id="CHEBI:30413"/>
        <label>1</label>
    </ligand>
</feature>
<dbReference type="InterPro" id="IPR036280">
    <property type="entry name" value="Multihaem_cyt_sf"/>
</dbReference>
<feature type="binding site" description="covalent" evidence="13">
    <location>
        <position position="125"/>
    </location>
    <ligand>
        <name>heme</name>
        <dbReference type="ChEBI" id="CHEBI:30413"/>
        <label>3</label>
    </ligand>
</feature>
<dbReference type="InterPro" id="IPR051174">
    <property type="entry name" value="Cytochrome_c-type_ET"/>
</dbReference>
<dbReference type="Gene3D" id="1.10.3820.10">
    <property type="entry name" value="Di-heme elbow motif domain"/>
    <property type="match status" value="1"/>
</dbReference>
<keyword evidence="8 12" id="KW-0249">Electron transport</keyword>
<evidence type="ECO:0000256" key="6">
    <source>
        <dbReference type="ARBA" id="ARBA00022692"/>
    </source>
</evidence>
<evidence type="ECO:0000256" key="4">
    <source>
        <dbReference type="ARBA" id="ARBA00022475"/>
    </source>
</evidence>
<evidence type="ECO:0000256" key="14">
    <source>
        <dbReference type="PIRSR" id="PIRSR000013-2"/>
    </source>
</evidence>
<keyword evidence="11" id="KW-0472">Membrane</keyword>
<dbReference type="Proteomes" id="UP000448292">
    <property type="component" value="Unassembled WGS sequence"/>
</dbReference>
<keyword evidence="9" id="KW-1133">Transmembrane helix</keyword>
<feature type="chain" id="PRO_5029657422" description="Cytochrome c-type protein" evidence="15">
    <location>
        <begin position="24"/>
        <end position="197"/>
    </location>
</feature>
<feature type="binding site" description="axial binding residue" evidence="14">
    <location>
        <position position="166"/>
    </location>
    <ligand>
        <name>heme</name>
        <dbReference type="ChEBI" id="CHEBI:30413"/>
        <label>2</label>
    </ligand>
    <ligandPart>
        <name>Fe</name>
        <dbReference type="ChEBI" id="CHEBI:18248"/>
    </ligandPart>
</feature>
<feature type="binding site" description="axial binding residue" evidence="14">
    <location>
        <position position="92"/>
    </location>
    <ligand>
        <name>heme</name>
        <dbReference type="ChEBI" id="CHEBI:30413"/>
        <label>1</label>
    </ligand>
    <ligandPart>
        <name>Fe</name>
        <dbReference type="ChEBI" id="CHEBI:18248"/>
    </ligandPart>
</feature>
<dbReference type="InterPro" id="IPR038266">
    <property type="entry name" value="NapC/NirT_cytc_sf"/>
</dbReference>
<dbReference type="GO" id="GO:0020037">
    <property type="term" value="F:heme binding"/>
    <property type="evidence" value="ECO:0007669"/>
    <property type="project" value="InterPro"/>
</dbReference>
<dbReference type="GO" id="GO:0019333">
    <property type="term" value="P:denitrification pathway"/>
    <property type="evidence" value="ECO:0007669"/>
    <property type="project" value="InterPro"/>
</dbReference>
<sequence>MKRFFRPVALIVIGMLIALPLLAATYEAMVVTSTPAFCGSCHEIKPAVDAWRASSHVNNKRGLVADCMDCHLPPPENTFEFFTMKTYHGLKDVAFHILDGPEGYDRQAAREGMYASLDNETCMKCHENVMFMPHDRGAMRAHRAVINPRPGAPERKCIDCHYDLVHTDKRMVEYSQMRELPYRAKGLRTLPSVGSGT</sequence>
<dbReference type="OrthoDB" id="9782159at2"/>
<feature type="binding site" description="axial binding residue" evidence="14">
    <location>
        <position position="161"/>
    </location>
    <ligand>
        <name>heme</name>
        <dbReference type="ChEBI" id="CHEBI:30413"/>
        <label>4</label>
    </ligand>
    <ligandPart>
        <name>Fe</name>
        <dbReference type="ChEBI" id="CHEBI:18248"/>
    </ligandPart>
</feature>
<feature type="binding site" description="covalent" evidence="13">
    <location>
        <position position="157"/>
    </location>
    <ligand>
        <name>heme</name>
        <dbReference type="ChEBI" id="CHEBI:30413"/>
        <label>4</label>
    </ligand>
</feature>
<dbReference type="EMBL" id="QMIE01000002">
    <property type="protein sequence ID" value="TVM19410.1"/>
    <property type="molecule type" value="Genomic_DNA"/>
</dbReference>
<feature type="signal peptide" evidence="15">
    <location>
        <begin position="1"/>
        <end position="23"/>
    </location>
</feature>
<comment type="subcellular location">
    <subcellularLocation>
        <location evidence="1">Cell membrane</location>
        <topology evidence="1">Single-pass membrane protein</topology>
    </subcellularLocation>
</comment>
<feature type="binding site" description="axial binding residue" evidence="14">
    <location>
        <position position="71"/>
    </location>
    <ligand>
        <name>heme</name>
        <dbReference type="ChEBI" id="CHEBI:30413"/>
        <label>2</label>
    </ligand>
    <ligandPart>
        <name>Fe</name>
        <dbReference type="ChEBI" id="CHEBI:18248"/>
    </ligandPart>
</feature>
<feature type="binding site" evidence="13">
    <location>
        <position position="67"/>
    </location>
    <ligand>
        <name>a menaquinol</name>
        <dbReference type="ChEBI" id="CHEBI:18151"/>
    </ligand>
</feature>
<dbReference type="GO" id="GO:0005886">
    <property type="term" value="C:plasma membrane"/>
    <property type="evidence" value="ECO:0007669"/>
    <property type="project" value="UniProtKB-SubCell"/>
</dbReference>
<feature type="binding site" description="covalent" evidence="13">
    <location>
        <position position="41"/>
    </location>
    <ligand>
        <name>heme</name>
        <dbReference type="ChEBI" id="CHEBI:30413"/>
        <label>1</label>
    </ligand>
</feature>
<evidence type="ECO:0000256" key="2">
    <source>
        <dbReference type="ARBA" id="ARBA00007395"/>
    </source>
</evidence>
<dbReference type="GO" id="GO:0046872">
    <property type="term" value="F:metal ion binding"/>
    <property type="evidence" value="ECO:0007669"/>
    <property type="project" value="UniProtKB-KW"/>
</dbReference>
<feature type="domain" description="NapC/NirT cytochrome c N-terminal" evidence="16">
    <location>
        <begin position="6"/>
        <end position="168"/>
    </location>
</feature>
<dbReference type="PIRSF" id="PIRSF000013">
    <property type="entry name" value="4_hem_cytochrm_NapC"/>
    <property type="match status" value="1"/>
</dbReference>
<organism evidence="17 18">
    <name type="scientific">Oceanidesulfovibrio indonesiensis</name>
    <dbReference type="NCBI Taxonomy" id="54767"/>
    <lineage>
        <taxon>Bacteria</taxon>
        <taxon>Pseudomonadati</taxon>
        <taxon>Thermodesulfobacteriota</taxon>
        <taxon>Desulfovibrionia</taxon>
        <taxon>Desulfovibrionales</taxon>
        <taxon>Desulfovibrionaceae</taxon>
        <taxon>Oceanidesulfovibrio</taxon>
    </lineage>
</organism>
<comment type="PTM">
    <text evidence="12">Binds 4 heme groups per subunit.</text>
</comment>
<protein>
    <recommendedName>
        <fullName evidence="12">Cytochrome c-type protein</fullName>
    </recommendedName>
</protein>
<feature type="binding site" description="axial binding residue" evidence="14">
    <location>
        <position position="126"/>
    </location>
    <ligand>
        <name>heme</name>
        <dbReference type="ChEBI" id="CHEBI:30413"/>
        <label>3</label>
    </ligand>
    <ligandPart>
        <name>Fe</name>
        <dbReference type="ChEBI" id="CHEBI:18248"/>
    </ligandPart>
</feature>
<gene>
    <name evidence="17" type="ORF">DPQ33_03350</name>
</gene>
<keyword evidence="4" id="KW-1003">Cell membrane</keyword>
<comment type="similarity">
    <text evidence="2">Belongs to the NapC/NirT/NrfH family.</text>
</comment>
<keyword evidence="5 12" id="KW-0349">Heme</keyword>
<name>A0A7M3MJ97_9BACT</name>
<keyword evidence="3 12" id="KW-0813">Transport</keyword>